<dbReference type="Proteomes" id="UP000013964">
    <property type="component" value="Chromosome"/>
</dbReference>
<keyword evidence="1" id="KW-0812">Transmembrane</keyword>
<evidence type="ECO:0000256" key="1">
    <source>
        <dbReference type="SAM" id="Phobius"/>
    </source>
</evidence>
<dbReference type="STRING" id="1276227.SCHRY_v1c07220"/>
<dbReference type="EMBL" id="CP005077">
    <property type="protein sequence ID" value="AGM25298.1"/>
    <property type="molecule type" value="Genomic_DNA"/>
</dbReference>
<evidence type="ECO:0000313" key="2">
    <source>
        <dbReference type="EMBL" id="AGM25298.1"/>
    </source>
</evidence>
<dbReference type="InterPro" id="IPR015943">
    <property type="entry name" value="WD40/YVTN_repeat-like_dom_sf"/>
</dbReference>
<dbReference type="PATRIC" id="fig|1276227.3.peg.727"/>
<dbReference type="RefSeq" id="WP_016339122.1">
    <property type="nucleotide sequence ID" value="NC_021280.1"/>
</dbReference>
<gene>
    <name evidence="2" type="ORF">SCHRY_v1c07220</name>
</gene>
<keyword evidence="1" id="KW-0472">Membrane</keyword>
<organism evidence="2 3">
    <name type="scientific">Spiroplasma chrysopicola DF-1</name>
    <dbReference type="NCBI Taxonomy" id="1276227"/>
    <lineage>
        <taxon>Bacteria</taxon>
        <taxon>Bacillati</taxon>
        <taxon>Mycoplasmatota</taxon>
        <taxon>Mollicutes</taxon>
        <taxon>Entomoplasmatales</taxon>
        <taxon>Spiroplasmataceae</taxon>
        <taxon>Spiroplasma</taxon>
    </lineage>
</organism>
<dbReference type="SUPFAM" id="SSF101898">
    <property type="entry name" value="NHL repeat"/>
    <property type="match status" value="1"/>
</dbReference>
<evidence type="ECO:0000313" key="3">
    <source>
        <dbReference type="Proteomes" id="UP000013964"/>
    </source>
</evidence>
<keyword evidence="3" id="KW-1185">Reference proteome</keyword>
<name>R4U422_9MOLU</name>
<dbReference type="eggNOG" id="COG1520">
    <property type="taxonomic scope" value="Bacteria"/>
</dbReference>
<dbReference type="OrthoDB" id="358279at2"/>
<protein>
    <submittedName>
        <fullName evidence="2">Uncharacterized protein</fullName>
    </submittedName>
</protein>
<reference evidence="2 3" key="1">
    <citation type="journal article" date="2013" name="Genome Biol. Evol.">
        <title>Complete genomes of two dipteran-associated spiroplasmas provided insights into the origin, dynamics, and impacts of viral invasion in spiroplasma.</title>
        <authorList>
            <person name="Ku C."/>
            <person name="Lo W.S."/>
            <person name="Chen L.L."/>
            <person name="Kuo C.H."/>
        </authorList>
    </citation>
    <scope>NUCLEOTIDE SEQUENCE [LARGE SCALE GENOMIC DNA]</scope>
    <source>
        <strain evidence="2 3">DF-1</strain>
    </source>
</reference>
<dbReference type="AlphaFoldDB" id="R4U422"/>
<accession>R4U422</accession>
<dbReference type="Gene3D" id="2.130.10.10">
    <property type="entry name" value="YVTN repeat-like/Quinoprotein amine dehydrogenase"/>
    <property type="match status" value="1"/>
</dbReference>
<dbReference type="HOGENOM" id="CLU_025324_0_0_14"/>
<keyword evidence="1" id="KW-1133">Transmembrane helix</keyword>
<sequence length="689" mass="77317">MENKVQVFFDSMCNTCQYKFKKVISVAKKNALKDLDDLQVFLCTVDKNRSIDDDNGLVPLAFIFCKKDSYVFFWKEDLYNGDGSSKIKIVNDRLILSQTTIDRIKEHNANNNELIVVKKKQTQDITSKLISENNTSIVKHFNRQMAIMNRQNLLHIIKIKKMILSIVLVIILLFATTGGVLGWYFSSRNNISNGQLPNYNWRINLAEHLKNSQLEGIADNREETILTVAKDKNPDLKIEDLYLTNISETSATILVKSSSNIYDYNSSVEVHYLSNLKTLVTDVKKVNFPKTVIEGTPEELLDIVAGSYENDYLVRSNVIIKKSEMIDGILQADLTVIKDSEVYLNDDVLKIYFSNSNRKLLSDVLTVHNLDDILNKKENTIITEIGEKNSEVNLNEIEVKADSISNSGALIQVTGNSKDYILNSVPIQVNYRVFNPNIGKVIEKTTNATHFNNATIAYGILYLDSIDKILIGTNTGLYLLNSDGTINTKINDDMGDDNDILAIGKLNDDTILVSTKRRTVWHLHKDGSTIDKINNSSIIYSFLIVDGTILAGGWNGTIFQLNQKGEIIRTVKEELESMAIGTLINLSNNTILAGGWNDSIGGKIFQLTMAGTFIKKVGDFKRGIFSIIELHDGTILATSKSENFQLNDDGTVKEQVPGFWDYGLGTVQLPNGDFFMISRSASVYKLRTE</sequence>
<dbReference type="KEGG" id="scr:SCHRY_v1c07220"/>
<proteinExistence type="predicted"/>
<feature type="transmembrane region" description="Helical" evidence="1">
    <location>
        <begin position="162"/>
        <end position="185"/>
    </location>
</feature>